<accession>A0ABS3YPL6</accession>
<name>A0ABS3YPL6_9BACT</name>
<keyword evidence="2" id="KW-1185">Reference proteome</keyword>
<dbReference type="Proteomes" id="UP000677244">
    <property type="component" value="Unassembled WGS sequence"/>
</dbReference>
<evidence type="ECO:0000313" key="2">
    <source>
        <dbReference type="Proteomes" id="UP000677244"/>
    </source>
</evidence>
<proteinExistence type="predicted"/>
<protein>
    <submittedName>
        <fullName evidence="1">Uncharacterized protein</fullName>
    </submittedName>
</protein>
<comment type="caution">
    <text evidence="1">The sequence shown here is derived from an EMBL/GenBank/DDBJ whole genome shotgun (WGS) entry which is preliminary data.</text>
</comment>
<dbReference type="RefSeq" id="WP_209137823.1">
    <property type="nucleotide sequence ID" value="NZ_JAGHKO010000001.1"/>
</dbReference>
<gene>
    <name evidence="1" type="ORF">J7I42_05775</name>
</gene>
<evidence type="ECO:0000313" key="1">
    <source>
        <dbReference type="EMBL" id="MBO9199768.1"/>
    </source>
</evidence>
<sequence length="105" mass="12443">MKEGLTNYENEKHIWSCLKFRTMELEEPVLKILRKKYQPSSCIETHCNHYDLSFKTDREGDAIVLVLGRKDNTGQIKGERFTRRLRQMADGRIVKEFWEHKGKAS</sequence>
<reference evidence="1 2" key="1">
    <citation type="submission" date="2021-03" db="EMBL/GenBank/DDBJ databases">
        <title>Assistant Professor.</title>
        <authorList>
            <person name="Huq M.A."/>
        </authorList>
    </citation>
    <scope>NUCLEOTIDE SEQUENCE [LARGE SCALE GENOMIC DNA]</scope>
    <source>
        <strain evidence="1 2">MAH-29</strain>
    </source>
</reference>
<organism evidence="1 2">
    <name type="scientific">Niastella soli</name>
    <dbReference type="NCBI Taxonomy" id="2821487"/>
    <lineage>
        <taxon>Bacteria</taxon>
        <taxon>Pseudomonadati</taxon>
        <taxon>Bacteroidota</taxon>
        <taxon>Chitinophagia</taxon>
        <taxon>Chitinophagales</taxon>
        <taxon>Chitinophagaceae</taxon>
        <taxon>Niastella</taxon>
    </lineage>
</organism>
<dbReference type="EMBL" id="JAGHKO010000001">
    <property type="protein sequence ID" value="MBO9199768.1"/>
    <property type="molecule type" value="Genomic_DNA"/>
</dbReference>